<comment type="subcellular location">
    <subcellularLocation>
        <location evidence="1">Cytoplasm</location>
    </subcellularLocation>
</comment>
<evidence type="ECO:0000313" key="7">
    <source>
        <dbReference type="Proteomes" id="UP001221898"/>
    </source>
</evidence>
<keyword evidence="2" id="KW-0963">Cytoplasm</keyword>
<feature type="compositionally biased region" description="Polar residues" evidence="4">
    <location>
        <begin position="408"/>
        <end position="417"/>
    </location>
</feature>
<dbReference type="GO" id="GO:0098887">
    <property type="term" value="P:neurotransmitter receptor transport, endosome to postsynaptic membrane"/>
    <property type="evidence" value="ECO:0007669"/>
    <property type="project" value="TreeGrafter"/>
</dbReference>
<protein>
    <recommendedName>
        <fullName evidence="5">PDZ domain-containing protein</fullName>
    </recommendedName>
</protein>
<proteinExistence type="predicted"/>
<evidence type="ECO:0000256" key="1">
    <source>
        <dbReference type="ARBA" id="ARBA00004496"/>
    </source>
</evidence>
<dbReference type="PROSITE" id="PS50106">
    <property type="entry name" value="PDZ"/>
    <property type="match status" value="3"/>
</dbReference>
<comment type="caution">
    <text evidence="6">The sequence shown here is derived from an EMBL/GenBank/DDBJ whole genome shotgun (WGS) entry which is preliminary data.</text>
</comment>
<sequence length="433" mass="47162">MQFMYEGPYSKSSHPSRLPDGALAVSRQSIPDEFKGSCLVELMKKEGTTLGLTVSGGIDKDGKPRVSNLRQGGIAARSDQLNVGDYIKSVNGINLAKFRHDEIISLLKNVGERVVLEVEYELPPASLQGSGVMFKTVEVTLHKEGNSFGFVVRGGSHEDRNKSRSIVISTVRSGGSADREGTMKPADRVLSIDGIRLQGSTHSEAMSILKQCGQEATFLIEYDVSIMDSIATASGPLLVEVVKSMGSSLGLALSTSVYCNKQVIIIEKVKPASIADRCGALHAGDHILSVDGTSMEFCTLAEATQLLASACEHVKMEILPHHQTRLALKGSEQVKVQRSTRPLPWESCPNSSTNFPPYQHYNTYHHDARTQASKHQKSSPNNFSLGSSFSASSMSAYSLSSLNMNTLPRTLYPTSPRGTMMRRKLKRKDHKSC</sequence>
<dbReference type="Proteomes" id="UP001221898">
    <property type="component" value="Unassembled WGS sequence"/>
</dbReference>
<evidence type="ECO:0000256" key="2">
    <source>
        <dbReference type="ARBA" id="ARBA00022490"/>
    </source>
</evidence>
<dbReference type="PANTHER" id="PTHR46227">
    <property type="entry name" value="GLUTAMATE RECEPTOR-INTERACTING PROTEIN GRIP"/>
    <property type="match status" value="1"/>
</dbReference>
<organism evidence="6 7">
    <name type="scientific">Aldrovandia affinis</name>
    <dbReference type="NCBI Taxonomy" id="143900"/>
    <lineage>
        <taxon>Eukaryota</taxon>
        <taxon>Metazoa</taxon>
        <taxon>Chordata</taxon>
        <taxon>Craniata</taxon>
        <taxon>Vertebrata</taxon>
        <taxon>Euteleostomi</taxon>
        <taxon>Actinopterygii</taxon>
        <taxon>Neopterygii</taxon>
        <taxon>Teleostei</taxon>
        <taxon>Notacanthiformes</taxon>
        <taxon>Halosauridae</taxon>
        <taxon>Aldrovandia</taxon>
    </lineage>
</organism>
<dbReference type="SMART" id="SM00228">
    <property type="entry name" value="PDZ"/>
    <property type="match status" value="3"/>
</dbReference>
<dbReference type="AlphaFoldDB" id="A0AAD7WJ22"/>
<gene>
    <name evidence="6" type="ORF">AAFF_G00417540</name>
</gene>
<keyword evidence="7" id="KW-1185">Reference proteome</keyword>
<dbReference type="SUPFAM" id="SSF50156">
    <property type="entry name" value="PDZ domain-like"/>
    <property type="match status" value="3"/>
</dbReference>
<evidence type="ECO:0000313" key="6">
    <source>
        <dbReference type="EMBL" id="KAJ8398846.1"/>
    </source>
</evidence>
<dbReference type="GO" id="GO:0005737">
    <property type="term" value="C:cytoplasm"/>
    <property type="evidence" value="ECO:0007669"/>
    <property type="project" value="UniProtKB-SubCell"/>
</dbReference>
<dbReference type="InterPro" id="IPR043545">
    <property type="entry name" value="GRIP1/2"/>
</dbReference>
<evidence type="ECO:0000259" key="5">
    <source>
        <dbReference type="PROSITE" id="PS50106"/>
    </source>
</evidence>
<name>A0AAD7WJ22_9TELE</name>
<dbReference type="EMBL" id="JAINUG010000087">
    <property type="protein sequence ID" value="KAJ8398846.1"/>
    <property type="molecule type" value="Genomic_DNA"/>
</dbReference>
<feature type="domain" description="PDZ" evidence="5">
    <location>
        <begin position="238"/>
        <end position="322"/>
    </location>
</feature>
<evidence type="ECO:0000256" key="4">
    <source>
        <dbReference type="SAM" id="MobiDB-lite"/>
    </source>
</evidence>
<dbReference type="CDD" id="cd06681">
    <property type="entry name" value="PDZ2_GRIP1-2-like"/>
    <property type="match status" value="1"/>
</dbReference>
<evidence type="ECO:0000256" key="3">
    <source>
        <dbReference type="ARBA" id="ARBA00022737"/>
    </source>
</evidence>
<dbReference type="InterPro" id="IPR036034">
    <property type="entry name" value="PDZ_sf"/>
</dbReference>
<feature type="compositionally biased region" description="Basic residues" evidence="4">
    <location>
        <begin position="420"/>
        <end position="433"/>
    </location>
</feature>
<accession>A0AAD7WJ22</accession>
<dbReference type="PANTHER" id="PTHR46227:SF3">
    <property type="entry name" value="GLUTAMATE RECEPTOR-INTERACTING PROTEIN 1"/>
    <property type="match status" value="1"/>
</dbReference>
<reference evidence="6" key="1">
    <citation type="journal article" date="2023" name="Science">
        <title>Genome structures resolve the early diversification of teleost fishes.</title>
        <authorList>
            <person name="Parey E."/>
            <person name="Louis A."/>
            <person name="Montfort J."/>
            <person name="Bouchez O."/>
            <person name="Roques C."/>
            <person name="Iampietro C."/>
            <person name="Lluch J."/>
            <person name="Castinel A."/>
            <person name="Donnadieu C."/>
            <person name="Desvignes T."/>
            <person name="Floi Bucao C."/>
            <person name="Jouanno E."/>
            <person name="Wen M."/>
            <person name="Mejri S."/>
            <person name="Dirks R."/>
            <person name="Jansen H."/>
            <person name="Henkel C."/>
            <person name="Chen W.J."/>
            <person name="Zahm M."/>
            <person name="Cabau C."/>
            <person name="Klopp C."/>
            <person name="Thompson A.W."/>
            <person name="Robinson-Rechavi M."/>
            <person name="Braasch I."/>
            <person name="Lecointre G."/>
            <person name="Bobe J."/>
            <person name="Postlethwait J.H."/>
            <person name="Berthelot C."/>
            <person name="Roest Crollius H."/>
            <person name="Guiguen Y."/>
        </authorList>
    </citation>
    <scope>NUCLEOTIDE SEQUENCE</scope>
    <source>
        <strain evidence="6">NC1722</strain>
    </source>
</reference>
<dbReference type="FunFam" id="2.30.42.10:FF:000023">
    <property type="entry name" value="Glutamate receptor interacting protein 1"/>
    <property type="match status" value="1"/>
</dbReference>
<feature type="domain" description="PDZ" evidence="5">
    <location>
        <begin position="138"/>
        <end position="224"/>
    </location>
</feature>
<dbReference type="FunFam" id="2.30.42.10:FF:000031">
    <property type="entry name" value="Glutamate receptor interacting protein 1"/>
    <property type="match status" value="1"/>
</dbReference>
<dbReference type="FunFam" id="2.30.42.10:FF:000021">
    <property type="entry name" value="Glutamate receptor interacting protein 1"/>
    <property type="match status" value="1"/>
</dbReference>
<dbReference type="CDD" id="cd06684">
    <property type="entry name" value="PDZ3_GRIP1-2-like"/>
    <property type="match status" value="1"/>
</dbReference>
<feature type="region of interest" description="Disordered" evidence="4">
    <location>
        <begin position="1"/>
        <end position="20"/>
    </location>
</feature>
<dbReference type="Pfam" id="PF00595">
    <property type="entry name" value="PDZ"/>
    <property type="match status" value="3"/>
</dbReference>
<feature type="domain" description="PDZ" evidence="5">
    <location>
        <begin position="39"/>
        <end position="122"/>
    </location>
</feature>
<keyword evidence="3" id="KW-0677">Repeat</keyword>
<feature type="region of interest" description="Disordered" evidence="4">
    <location>
        <begin position="408"/>
        <end position="433"/>
    </location>
</feature>
<dbReference type="Gene3D" id="2.30.42.10">
    <property type="match status" value="3"/>
</dbReference>
<dbReference type="InterPro" id="IPR001478">
    <property type="entry name" value="PDZ"/>
</dbReference>
<dbReference type="CDD" id="cd06687">
    <property type="entry name" value="PDZ1_GRIP1-2-like"/>
    <property type="match status" value="1"/>
</dbReference>